<evidence type="ECO:0000313" key="2">
    <source>
        <dbReference type="Proteomes" id="UP001460270"/>
    </source>
</evidence>
<feature type="non-terminal residue" evidence="1">
    <location>
        <position position="1"/>
    </location>
</feature>
<proteinExistence type="predicted"/>
<dbReference type="Proteomes" id="UP001460270">
    <property type="component" value="Unassembled WGS sequence"/>
</dbReference>
<reference evidence="2" key="1">
    <citation type="submission" date="2024-04" db="EMBL/GenBank/DDBJ databases">
        <title>Salinicola lusitanus LLJ914,a marine bacterium isolated from the Okinawa Trough.</title>
        <authorList>
            <person name="Li J."/>
        </authorList>
    </citation>
    <scope>NUCLEOTIDE SEQUENCE [LARGE SCALE GENOMIC DNA]</scope>
</reference>
<gene>
    <name evidence="1" type="ORF">WMY93_033084</name>
</gene>
<protein>
    <submittedName>
        <fullName evidence="1">Uncharacterized protein</fullName>
    </submittedName>
</protein>
<dbReference type="EMBL" id="JBBPFD010000122">
    <property type="protein sequence ID" value="KAK7880246.1"/>
    <property type="molecule type" value="Genomic_DNA"/>
</dbReference>
<evidence type="ECO:0000313" key="1">
    <source>
        <dbReference type="EMBL" id="KAK7880246.1"/>
    </source>
</evidence>
<accession>A0AAW0MM88</accession>
<feature type="non-terminal residue" evidence="1">
    <location>
        <position position="53"/>
    </location>
</feature>
<dbReference type="AlphaFoldDB" id="A0AAW0MM88"/>
<keyword evidence="2" id="KW-1185">Reference proteome</keyword>
<organism evidence="1 2">
    <name type="scientific">Mugilogobius chulae</name>
    <name type="common">yellowstripe goby</name>
    <dbReference type="NCBI Taxonomy" id="88201"/>
    <lineage>
        <taxon>Eukaryota</taxon>
        <taxon>Metazoa</taxon>
        <taxon>Chordata</taxon>
        <taxon>Craniata</taxon>
        <taxon>Vertebrata</taxon>
        <taxon>Euteleostomi</taxon>
        <taxon>Actinopterygii</taxon>
        <taxon>Neopterygii</taxon>
        <taxon>Teleostei</taxon>
        <taxon>Neoteleostei</taxon>
        <taxon>Acanthomorphata</taxon>
        <taxon>Gobiaria</taxon>
        <taxon>Gobiiformes</taxon>
        <taxon>Gobioidei</taxon>
        <taxon>Gobiidae</taxon>
        <taxon>Gobionellinae</taxon>
        <taxon>Mugilogobius</taxon>
    </lineage>
</organism>
<sequence length="53" mass="5998">MADEEVQKLRDLVKKLQADNELLRQEQRTEDCETLSPSGEEVALALALMIGLR</sequence>
<comment type="caution">
    <text evidence="1">The sequence shown here is derived from an EMBL/GenBank/DDBJ whole genome shotgun (WGS) entry which is preliminary data.</text>
</comment>
<name>A0AAW0MM88_9GOBI</name>